<name>A0A3R6AFL9_9FIRM</name>
<dbReference type="EMBL" id="QSFX01000008">
    <property type="protein sequence ID" value="RHA89918.1"/>
    <property type="molecule type" value="Genomic_DNA"/>
</dbReference>
<comment type="caution">
    <text evidence="1">The sequence shown here is derived from an EMBL/GenBank/DDBJ whole genome shotgun (WGS) entry which is preliminary data.</text>
</comment>
<dbReference type="RefSeq" id="WP_118580836.1">
    <property type="nucleotide sequence ID" value="NZ_CABJFX010000008.1"/>
</dbReference>
<accession>A0A3R6AFL9</accession>
<dbReference type="Pfam" id="PF18941">
    <property type="entry name" value="DUF5688"/>
    <property type="match status" value="1"/>
</dbReference>
<reference evidence="1 2" key="1">
    <citation type="submission" date="2018-08" db="EMBL/GenBank/DDBJ databases">
        <title>A genome reference for cultivated species of the human gut microbiota.</title>
        <authorList>
            <person name="Zou Y."/>
            <person name="Xue W."/>
            <person name="Luo G."/>
        </authorList>
    </citation>
    <scope>NUCLEOTIDE SEQUENCE [LARGE SCALE GENOMIC DNA]</scope>
    <source>
        <strain evidence="1 2">AM42-1AC</strain>
    </source>
</reference>
<dbReference type="InterPro" id="IPR043743">
    <property type="entry name" value="DUF5688"/>
</dbReference>
<evidence type="ECO:0000313" key="2">
    <source>
        <dbReference type="Proteomes" id="UP000283492"/>
    </source>
</evidence>
<organism evidence="1 2">
    <name type="scientific">Roseburia inulinivorans</name>
    <dbReference type="NCBI Taxonomy" id="360807"/>
    <lineage>
        <taxon>Bacteria</taxon>
        <taxon>Bacillati</taxon>
        <taxon>Bacillota</taxon>
        <taxon>Clostridia</taxon>
        <taxon>Lachnospirales</taxon>
        <taxon>Lachnospiraceae</taxon>
        <taxon>Roseburia</taxon>
    </lineage>
</organism>
<sequence>MTYNEFLETMKTEVQNRLGEAYRVDLQDVIKTNDMVYNGLTIADKNINIAPTIYLNDMYEKYGTNTDGAVEEILGIFNNNKCNENLDISFFVDWNTVKDKIVYRIVNTERNRKLLEDVPHINYLDLSIIFYVMLEQFEDGNSTILIHDSHMKAWNKSVDELMELATVNTKVLVPYTVKDMYDTMLDILELKGADIPAELHQKNEPSMYVISNKSLLYGSCAMIDKEFLRELGGKFGSFIILPSSVHELIILPCDEAECDLEECSEMVKEVNETLLSTEDILSDHAYFYNAYLGDITY</sequence>
<gene>
    <name evidence="1" type="ORF">DW914_06780</name>
</gene>
<protein>
    <recommendedName>
        <fullName evidence="3">DUF1444 family protein</fullName>
    </recommendedName>
</protein>
<evidence type="ECO:0000313" key="1">
    <source>
        <dbReference type="EMBL" id="RHA89918.1"/>
    </source>
</evidence>
<evidence type="ECO:0008006" key="3">
    <source>
        <dbReference type="Google" id="ProtNLM"/>
    </source>
</evidence>
<dbReference type="AlphaFoldDB" id="A0A3R6AFL9"/>
<dbReference type="Proteomes" id="UP000283492">
    <property type="component" value="Unassembled WGS sequence"/>
</dbReference>
<proteinExistence type="predicted"/>